<dbReference type="PROSITE" id="PS51186">
    <property type="entry name" value="GNAT"/>
    <property type="match status" value="1"/>
</dbReference>
<sequence>LRPAHEPDIPAIGAINAHYVLNTVLTFRYVPPTHEQLLQDFRSVQEEGLPYNVAVESASDTVVGYCYATRFRPPKLGYKPTVELSLYCDPRCVMKGIGSMLMGEVLRRLREVGADKSGEGNKSKGDGAVRNVIACMSVDGTGPGNGMALTRFYERFGFEEVGWLKGVGYK</sequence>
<feature type="domain" description="N-acetyltransferase" evidence="1">
    <location>
        <begin position="1"/>
        <end position="170"/>
    </location>
</feature>
<dbReference type="Gene3D" id="3.40.630.30">
    <property type="match status" value="1"/>
</dbReference>
<keyword evidence="2" id="KW-0808">Transferase</keyword>
<dbReference type="Pfam" id="PF00583">
    <property type="entry name" value="Acetyltransf_1"/>
    <property type="match status" value="1"/>
</dbReference>
<dbReference type="CDD" id="cd04301">
    <property type="entry name" value="NAT_SF"/>
    <property type="match status" value="1"/>
</dbReference>
<feature type="non-terminal residue" evidence="2">
    <location>
        <position position="1"/>
    </location>
</feature>
<name>A0A6A5VKY1_9PLEO</name>
<dbReference type="SUPFAM" id="SSF55729">
    <property type="entry name" value="Acyl-CoA N-acyltransferases (Nat)"/>
    <property type="match status" value="1"/>
</dbReference>
<protein>
    <submittedName>
        <fullName evidence="2">Acetyltransferase</fullName>
    </submittedName>
</protein>
<reference evidence="2" key="1">
    <citation type="journal article" date="2020" name="Stud. Mycol.">
        <title>101 Dothideomycetes genomes: a test case for predicting lifestyles and emergence of pathogens.</title>
        <authorList>
            <person name="Haridas S."/>
            <person name="Albert R."/>
            <person name="Binder M."/>
            <person name="Bloem J."/>
            <person name="Labutti K."/>
            <person name="Salamov A."/>
            <person name="Andreopoulos B."/>
            <person name="Baker S."/>
            <person name="Barry K."/>
            <person name="Bills G."/>
            <person name="Bluhm B."/>
            <person name="Cannon C."/>
            <person name="Castanera R."/>
            <person name="Culley D."/>
            <person name="Daum C."/>
            <person name="Ezra D."/>
            <person name="Gonzalez J."/>
            <person name="Henrissat B."/>
            <person name="Kuo A."/>
            <person name="Liang C."/>
            <person name="Lipzen A."/>
            <person name="Lutzoni F."/>
            <person name="Magnuson J."/>
            <person name="Mondo S."/>
            <person name="Nolan M."/>
            <person name="Ohm R."/>
            <person name="Pangilinan J."/>
            <person name="Park H.-J."/>
            <person name="Ramirez L."/>
            <person name="Alfaro M."/>
            <person name="Sun H."/>
            <person name="Tritt A."/>
            <person name="Yoshinaga Y."/>
            <person name="Zwiers L.-H."/>
            <person name="Turgeon B."/>
            <person name="Goodwin S."/>
            <person name="Spatafora J."/>
            <person name="Crous P."/>
            <person name="Grigoriev I."/>
        </authorList>
    </citation>
    <scope>NUCLEOTIDE SEQUENCE</scope>
    <source>
        <strain evidence="2">CBS 107.79</strain>
    </source>
</reference>
<dbReference type="AlphaFoldDB" id="A0A6A5VKY1"/>
<dbReference type="Proteomes" id="UP000800036">
    <property type="component" value="Unassembled WGS sequence"/>
</dbReference>
<dbReference type="GO" id="GO:0016747">
    <property type="term" value="F:acyltransferase activity, transferring groups other than amino-acyl groups"/>
    <property type="evidence" value="ECO:0007669"/>
    <property type="project" value="InterPro"/>
</dbReference>
<evidence type="ECO:0000313" key="3">
    <source>
        <dbReference type="Proteomes" id="UP000800036"/>
    </source>
</evidence>
<evidence type="ECO:0000259" key="1">
    <source>
        <dbReference type="PROSITE" id="PS51186"/>
    </source>
</evidence>
<organism evidence="2 3">
    <name type="scientific">Bimuria novae-zelandiae CBS 107.79</name>
    <dbReference type="NCBI Taxonomy" id="1447943"/>
    <lineage>
        <taxon>Eukaryota</taxon>
        <taxon>Fungi</taxon>
        <taxon>Dikarya</taxon>
        <taxon>Ascomycota</taxon>
        <taxon>Pezizomycotina</taxon>
        <taxon>Dothideomycetes</taxon>
        <taxon>Pleosporomycetidae</taxon>
        <taxon>Pleosporales</taxon>
        <taxon>Massarineae</taxon>
        <taxon>Didymosphaeriaceae</taxon>
        <taxon>Bimuria</taxon>
    </lineage>
</organism>
<feature type="non-terminal residue" evidence="2">
    <location>
        <position position="170"/>
    </location>
</feature>
<keyword evidence="3" id="KW-1185">Reference proteome</keyword>
<dbReference type="InterPro" id="IPR000182">
    <property type="entry name" value="GNAT_dom"/>
</dbReference>
<dbReference type="EMBL" id="ML976662">
    <property type="protein sequence ID" value="KAF1977954.1"/>
    <property type="molecule type" value="Genomic_DNA"/>
</dbReference>
<evidence type="ECO:0000313" key="2">
    <source>
        <dbReference type="EMBL" id="KAF1977954.1"/>
    </source>
</evidence>
<proteinExistence type="predicted"/>
<gene>
    <name evidence="2" type="ORF">BU23DRAFT_376145</name>
</gene>
<accession>A0A6A5VKY1</accession>
<dbReference type="OrthoDB" id="2129362at2759"/>
<dbReference type="InterPro" id="IPR016181">
    <property type="entry name" value="Acyl_CoA_acyltransferase"/>
</dbReference>